<dbReference type="SMART" id="SM00220">
    <property type="entry name" value="S_TKc"/>
    <property type="match status" value="1"/>
</dbReference>
<dbReference type="Pfam" id="PF00069">
    <property type="entry name" value="Pkinase"/>
    <property type="match status" value="1"/>
</dbReference>
<dbReference type="GO" id="GO:0004674">
    <property type="term" value="F:protein serine/threonine kinase activity"/>
    <property type="evidence" value="ECO:0007669"/>
    <property type="project" value="UniProtKB-KW"/>
</dbReference>
<name>A0A934HVN9_9CLOT</name>
<evidence type="ECO:0000256" key="7">
    <source>
        <dbReference type="PROSITE-ProRule" id="PRU10141"/>
    </source>
</evidence>
<evidence type="ECO:0000256" key="1">
    <source>
        <dbReference type="ARBA" id="ARBA00010886"/>
    </source>
</evidence>
<comment type="similarity">
    <text evidence="1">Belongs to the protein kinase superfamily. NEK Ser/Thr protein kinase family. NIMA subfamily.</text>
</comment>
<feature type="transmembrane region" description="Helical" evidence="9">
    <location>
        <begin position="413"/>
        <end position="431"/>
    </location>
</feature>
<sequence>MGKTRGEAMLNSGYILDKKYEVINTLGQGGMSAVYLCKNIRLGNLWAIKEVSKELKGQMDFLAEPNILKNLSHPGIPRVVDIFYEQDNLYMVEDYIEGETLESYINRNRPIDDQEICRIVISISDIIAYLHSFDPPIIYRDLKPSNIMITSSGKIVLIDFGISRVYKQDGIKDTIYMGSKGYAAPEQYGSEQTCKQTDIYGLGAVMYFIIKGKAPSTLFEALKDESYDEKVDDRLKAVIQKAMQIDKDTRYISIEELQIDINNFLSGNDAKTVLINNRDIGNYTKTLLIDGENIKNNIDDSFGTKVVGKKETISSSETKVTGIKNTFNNEVENKPDIDKSQETKIVDKLKSDKIRENKLFKGKDLQSLRFKGMLKTKGFLKSILKKRKNKQNKNIKTPVEGNTKASKRLVKRIIFSVIGIFIVAVAIYLVTDHGKKYDYVVNIDKDNNQENISNNNTQPSKSDTSENKNTNTQKPVPKDTIVEGSINKNSPIILGNSSNGKDDEKSKGNGKAKGKYKHDNKGNNKDEEVKDIAYQVNPAALCGKNNDKLIMKLQNIEFRGNETIAYCYLENNTDKKISIKHDGNTYLLNDKNQYVQATTASSTDLSNIAPGAKLDNIKISFTNFNSDTKKITLKTNINSDSNLEFSKEISLIINVK</sequence>
<dbReference type="RefSeq" id="WP_211143562.1">
    <property type="nucleotide sequence ID" value="NZ_JAEEGB010000018.1"/>
</dbReference>
<evidence type="ECO:0000256" key="3">
    <source>
        <dbReference type="ARBA" id="ARBA00022679"/>
    </source>
</evidence>
<keyword evidence="6 7" id="KW-0067">ATP-binding</keyword>
<keyword evidence="12" id="KW-1185">Reference proteome</keyword>
<organism evidence="11 12">
    <name type="scientific">Clostridium aciditolerans</name>
    <dbReference type="NCBI Taxonomy" id="339861"/>
    <lineage>
        <taxon>Bacteria</taxon>
        <taxon>Bacillati</taxon>
        <taxon>Bacillota</taxon>
        <taxon>Clostridia</taxon>
        <taxon>Eubacteriales</taxon>
        <taxon>Clostridiaceae</taxon>
        <taxon>Clostridium</taxon>
    </lineage>
</organism>
<feature type="domain" description="Protein kinase" evidence="10">
    <location>
        <begin position="20"/>
        <end position="265"/>
    </location>
</feature>
<dbReference type="EC" id="2.7.11.1" evidence="2"/>
<dbReference type="Gene3D" id="1.10.510.10">
    <property type="entry name" value="Transferase(Phosphotransferase) domain 1"/>
    <property type="match status" value="1"/>
</dbReference>
<dbReference type="PROSITE" id="PS00107">
    <property type="entry name" value="PROTEIN_KINASE_ATP"/>
    <property type="match status" value="1"/>
</dbReference>
<feature type="region of interest" description="Disordered" evidence="8">
    <location>
        <begin position="447"/>
        <end position="524"/>
    </location>
</feature>
<evidence type="ECO:0000313" key="12">
    <source>
        <dbReference type="Proteomes" id="UP000622687"/>
    </source>
</evidence>
<reference evidence="11" key="1">
    <citation type="submission" date="2020-12" db="EMBL/GenBank/DDBJ databases">
        <title>Clostridium thailandense sp. nov., a novel acetogenic bacterium isolated from peat land soil in Thailand.</title>
        <authorList>
            <person name="Chaikitkaew S."/>
            <person name="Birkeland N.K."/>
        </authorList>
    </citation>
    <scope>NUCLEOTIDE SEQUENCE</scope>
    <source>
        <strain evidence="11">DSM 17425</strain>
    </source>
</reference>
<feature type="compositionally biased region" description="Polar residues" evidence="8">
    <location>
        <begin position="486"/>
        <end position="499"/>
    </location>
</feature>
<dbReference type="InterPro" id="IPR017441">
    <property type="entry name" value="Protein_kinase_ATP_BS"/>
</dbReference>
<dbReference type="InterPro" id="IPR011009">
    <property type="entry name" value="Kinase-like_dom_sf"/>
</dbReference>
<accession>A0A934HVN9</accession>
<evidence type="ECO:0000256" key="6">
    <source>
        <dbReference type="ARBA" id="ARBA00022840"/>
    </source>
</evidence>
<feature type="compositionally biased region" description="Polar residues" evidence="8">
    <location>
        <begin position="457"/>
        <end position="474"/>
    </location>
</feature>
<keyword evidence="5 11" id="KW-0418">Kinase</keyword>
<feature type="binding site" evidence="7">
    <location>
        <position position="49"/>
    </location>
    <ligand>
        <name>ATP</name>
        <dbReference type="ChEBI" id="CHEBI:30616"/>
    </ligand>
</feature>
<dbReference type="Proteomes" id="UP000622687">
    <property type="component" value="Unassembled WGS sequence"/>
</dbReference>
<keyword evidence="3" id="KW-0808">Transferase</keyword>
<evidence type="ECO:0000256" key="4">
    <source>
        <dbReference type="ARBA" id="ARBA00022741"/>
    </source>
</evidence>
<keyword evidence="4 7" id="KW-0547">Nucleotide-binding</keyword>
<keyword evidence="9" id="KW-0812">Transmembrane</keyword>
<dbReference type="AlphaFoldDB" id="A0A934HVN9"/>
<dbReference type="PANTHER" id="PTHR43671:SF13">
    <property type="entry name" value="SERINE_THREONINE-PROTEIN KINASE NEK2"/>
    <property type="match status" value="1"/>
</dbReference>
<dbReference type="InterPro" id="IPR050660">
    <property type="entry name" value="NEK_Ser/Thr_kinase"/>
</dbReference>
<protein>
    <recommendedName>
        <fullName evidence="2">non-specific serine/threonine protein kinase</fullName>
        <ecNumber evidence="2">2.7.11.1</ecNumber>
    </recommendedName>
</protein>
<keyword evidence="9" id="KW-1133">Transmembrane helix</keyword>
<keyword evidence="11" id="KW-0723">Serine/threonine-protein kinase</keyword>
<dbReference type="PROSITE" id="PS00108">
    <property type="entry name" value="PROTEIN_KINASE_ST"/>
    <property type="match status" value="1"/>
</dbReference>
<proteinExistence type="inferred from homology"/>
<evidence type="ECO:0000256" key="2">
    <source>
        <dbReference type="ARBA" id="ARBA00012513"/>
    </source>
</evidence>
<comment type="caution">
    <text evidence="11">The sequence shown here is derived from an EMBL/GenBank/DDBJ whole genome shotgun (WGS) entry which is preliminary data.</text>
</comment>
<dbReference type="PANTHER" id="PTHR43671">
    <property type="entry name" value="SERINE/THREONINE-PROTEIN KINASE NEK"/>
    <property type="match status" value="1"/>
</dbReference>
<gene>
    <name evidence="11" type="ORF">I6U51_15855</name>
</gene>
<evidence type="ECO:0000313" key="11">
    <source>
        <dbReference type="EMBL" id="MBI6874158.1"/>
    </source>
</evidence>
<dbReference type="InterPro" id="IPR000719">
    <property type="entry name" value="Prot_kinase_dom"/>
</dbReference>
<evidence type="ECO:0000256" key="8">
    <source>
        <dbReference type="SAM" id="MobiDB-lite"/>
    </source>
</evidence>
<dbReference type="SUPFAM" id="SSF56112">
    <property type="entry name" value="Protein kinase-like (PK-like)"/>
    <property type="match status" value="1"/>
</dbReference>
<evidence type="ECO:0000256" key="5">
    <source>
        <dbReference type="ARBA" id="ARBA00022777"/>
    </source>
</evidence>
<evidence type="ECO:0000259" key="10">
    <source>
        <dbReference type="PROSITE" id="PS50011"/>
    </source>
</evidence>
<dbReference type="CDD" id="cd14014">
    <property type="entry name" value="STKc_PknB_like"/>
    <property type="match status" value="1"/>
</dbReference>
<keyword evidence="9" id="KW-0472">Membrane</keyword>
<dbReference type="EMBL" id="JAEEGB010000018">
    <property type="protein sequence ID" value="MBI6874158.1"/>
    <property type="molecule type" value="Genomic_DNA"/>
</dbReference>
<dbReference type="PROSITE" id="PS50011">
    <property type="entry name" value="PROTEIN_KINASE_DOM"/>
    <property type="match status" value="1"/>
</dbReference>
<evidence type="ECO:0000256" key="9">
    <source>
        <dbReference type="SAM" id="Phobius"/>
    </source>
</evidence>
<dbReference type="GO" id="GO:0005524">
    <property type="term" value="F:ATP binding"/>
    <property type="evidence" value="ECO:0007669"/>
    <property type="project" value="UniProtKB-UniRule"/>
</dbReference>
<dbReference type="InterPro" id="IPR008271">
    <property type="entry name" value="Ser/Thr_kinase_AS"/>
</dbReference>